<evidence type="ECO:0000256" key="6">
    <source>
        <dbReference type="ARBA" id="ARBA00023242"/>
    </source>
</evidence>
<evidence type="ECO:0000256" key="1">
    <source>
        <dbReference type="ARBA" id="ARBA00004123"/>
    </source>
</evidence>
<dbReference type="STRING" id="268474.A0A0V1MC96"/>
<feature type="compositionally biased region" description="Basic and acidic residues" evidence="9">
    <location>
        <begin position="241"/>
        <end position="250"/>
    </location>
</feature>
<evidence type="ECO:0000256" key="2">
    <source>
        <dbReference type="ARBA" id="ARBA00005249"/>
    </source>
</evidence>
<feature type="compositionally biased region" description="Acidic residues" evidence="9">
    <location>
        <begin position="276"/>
        <end position="291"/>
    </location>
</feature>
<evidence type="ECO:0000256" key="5">
    <source>
        <dbReference type="ARBA" id="ARBA00023163"/>
    </source>
</evidence>
<proteinExistence type="inferred from homology"/>
<dbReference type="GO" id="GO:0005674">
    <property type="term" value="C:transcription factor TFIIF complex"/>
    <property type="evidence" value="ECO:0007669"/>
    <property type="project" value="TreeGrafter"/>
</dbReference>
<evidence type="ECO:0000256" key="7">
    <source>
        <dbReference type="ARBA" id="ARBA00025232"/>
    </source>
</evidence>
<dbReference type="InterPro" id="IPR008851">
    <property type="entry name" value="TFIIF-alpha"/>
</dbReference>
<keyword evidence="11" id="KW-1185">Reference proteome</keyword>
<comment type="function">
    <text evidence="7 8">TFIIF is a general transcription initiation factor that binds to RNA polymerase II and helps to recruit it to the initiation complex in collaboration with TFIIB. It promotes transcription elongation.</text>
</comment>
<comment type="similarity">
    <text evidence="2 8">Belongs to the TFIIF alpha subunit family.</text>
</comment>
<keyword evidence="4 8" id="KW-0238">DNA-binding</keyword>
<dbReference type="Gene3D" id="1.10.10.10">
    <property type="entry name" value="Winged helix-like DNA-binding domain superfamily/Winged helix DNA-binding domain"/>
    <property type="match status" value="1"/>
</dbReference>
<feature type="compositionally biased region" description="Basic residues" evidence="9">
    <location>
        <begin position="65"/>
        <end position="74"/>
    </location>
</feature>
<gene>
    <name evidence="10" type="primary">GTF2F1</name>
    <name evidence="10" type="ORF">T10_10013</name>
</gene>
<feature type="region of interest" description="Disordered" evidence="9">
    <location>
        <begin position="349"/>
        <end position="372"/>
    </location>
</feature>
<dbReference type="GO" id="GO:0006367">
    <property type="term" value="P:transcription initiation at RNA polymerase II promoter"/>
    <property type="evidence" value="ECO:0007669"/>
    <property type="project" value="InterPro"/>
</dbReference>
<dbReference type="AlphaFoldDB" id="A0A0V1MC96"/>
<comment type="caution">
    <text evidence="10">The sequence shown here is derived from an EMBL/GenBank/DDBJ whole genome shotgun (WGS) entry which is preliminary data.</text>
</comment>
<dbReference type="SUPFAM" id="SSF50916">
    <property type="entry name" value="Rap30/74 interaction domains"/>
    <property type="match status" value="1"/>
</dbReference>
<dbReference type="InterPro" id="IPR036388">
    <property type="entry name" value="WH-like_DNA-bd_sf"/>
</dbReference>
<dbReference type="InterPro" id="IPR036390">
    <property type="entry name" value="WH_DNA-bd_sf"/>
</dbReference>
<dbReference type="Proteomes" id="UP000054843">
    <property type="component" value="Unassembled WGS sequence"/>
</dbReference>
<feature type="compositionally biased region" description="Polar residues" evidence="9">
    <location>
        <begin position="189"/>
        <end position="199"/>
    </location>
</feature>
<feature type="compositionally biased region" description="Acidic residues" evidence="9">
    <location>
        <begin position="255"/>
        <end position="269"/>
    </location>
</feature>
<protein>
    <recommendedName>
        <fullName evidence="8">Transcription initiation factor IIF subunit alpha</fullName>
    </recommendedName>
</protein>
<keyword evidence="3 8" id="KW-0805">Transcription regulation</keyword>
<feature type="region of interest" description="Disordered" evidence="9">
    <location>
        <begin position="175"/>
        <end position="333"/>
    </location>
</feature>
<evidence type="ECO:0000256" key="4">
    <source>
        <dbReference type="ARBA" id="ARBA00023125"/>
    </source>
</evidence>
<evidence type="ECO:0000256" key="8">
    <source>
        <dbReference type="RuleBase" id="RU366044"/>
    </source>
</evidence>
<dbReference type="GO" id="GO:0032968">
    <property type="term" value="P:positive regulation of transcription elongation by RNA polymerase II"/>
    <property type="evidence" value="ECO:0007669"/>
    <property type="project" value="InterPro"/>
</dbReference>
<evidence type="ECO:0000256" key="9">
    <source>
        <dbReference type="SAM" id="MobiDB-lite"/>
    </source>
</evidence>
<evidence type="ECO:0000313" key="11">
    <source>
        <dbReference type="Proteomes" id="UP000054843"/>
    </source>
</evidence>
<dbReference type="GO" id="GO:0003677">
    <property type="term" value="F:DNA binding"/>
    <property type="evidence" value="ECO:0007669"/>
    <property type="project" value="UniProtKB-KW"/>
</dbReference>
<evidence type="ECO:0000256" key="3">
    <source>
        <dbReference type="ARBA" id="ARBA00023015"/>
    </source>
</evidence>
<evidence type="ECO:0000313" key="10">
    <source>
        <dbReference type="EMBL" id="KRZ69042.1"/>
    </source>
</evidence>
<keyword evidence="5 8" id="KW-0804">Transcription</keyword>
<dbReference type="GO" id="GO:0001096">
    <property type="term" value="F:TFIIF-class transcription factor complex binding"/>
    <property type="evidence" value="ECO:0007669"/>
    <property type="project" value="TreeGrafter"/>
</dbReference>
<comment type="subcellular location">
    <subcellularLocation>
        <location evidence="1 8">Nucleus</location>
    </subcellularLocation>
</comment>
<dbReference type="Pfam" id="PF05793">
    <property type="entry name" value="TFIIF_alpha"/>
    <property type="match status" value="2"/>
</dbReference>
<sequence>MDSSDINEYVVRVPKGNPSSKCVIYKFNGMNMDTSHITNMTVEREENPEELEGDSGIGSEAGPQARRKRFGMKPKTKEEMPLRLTVEENGKKRNYRGIREGGISNYSDYWIFEKTGESVFDAYPVSEFYNFLPISDQKAMDIEEVEEHFKRFVFDYILIREVVLNQFALRAQIRQPGEGNDDESEGPLSESSSKAQQSKLGKASSEKAVKKLHKNKKDKWKEREDDLVMEESDDGDEDGREVDYMSDKDSSSSLELEEDALIGVDEELTDAFQSVDESEQDDENAEGDSEEGGPTKLDMNKKTFETTASFGLRSERDTESSSGSEDPDSEDIKSPFLLQFNIALKCKTDVQSVSNKRKAEDSADNNAEPEKKAKLINAETTSDSSKFRIMEAEVRHYLERKPMSTTDLVAKFKPRCKKMSKQEIVSQLANILKKLKPEQTRRKGTLYFSLRRT</sequence>
<accession>A0A0V1MC96</accession>
<name>A0A0V1MC96_9BILA</name>
<dbReference type="EMBL" id="JYDO01000147">
    <property type="protein sequence ID" value="KRZ69042.1"/>
    <property type="molecule type" value="Genomic_DNA"/>
</dbReference>
<dbReference type="SUPFAM" id="SSF46785">
    <property type="entry name" value="Winged helix' DNA-binding domain"/>
    <property type="match status" value="1"/>
</dbReference>
<dbReference type="GO" id="GO:0016251">
    <property type="term" value="F:RNA polymerase II general transcription initiation factor activity"/>
    <property type="evidence" value="ECO:0007669"/>
    <property type="project" value="TreeGrafter"/>
</dbReference>
<feature type="compositionally biased region" description="Acidic residues" evidence="9">
    <location>
        <begin position="227"/>
        <end position="240"/>
    </location>
</feature>
<keyword evidence="6 8" id="KW-0539">Nucleus</keyword>
<organism evidence="10 11">
    <name type="scientific">Trichinella papuae</name>
    <dbReference type="NCBI Taxonomy" id="268474"/>
    <lineage>
        <taxon>Eukaryota</taxon>
        <taxon>Metazoa</taxon>
        <taxon>Ecdysozoa</taxon>
        <taxon>Nematoda</taxon>
        <taxon>Enoplea</taxon>
        <taxon>Dorylaimia</taxon>
        <taxon>Trichinellida</taxon>
        <taxon>Trichinellidae</taxon>
        <taxon>Trichinella</taxon>
    </lineage>
</organism>
<dbReference type="InterPro" id="IPR011039">
    <property type="entry name" value="TFIIF_interaction"/>
</dbReference>
<reference evidence="10 11" key="1">
    <citation type="submission" date="2015-01" db="EMBL/GenBank/DDBJ databases">
        <title>Evolution of Trichinella species and genotypes.</title>
        <authorList>
            <person name="Korhonen P.K."/>
            <person name="Edoardo P."/>
            <person name="Giuseppe L.R."/>
            <person name="Gasser R.B."/>
        </authorList>
    </citation>
    <scope>NUCLEOTIDE SEQUENCE [LARGE SCALE GENOMIC DNA]</scope>
    <source>
        <strain evidence="10">ISS1980</strain>
    </source>
</reference>
<dbReference type="PANTHER" id="PTHR13011:SF0">
    <property type="entry name" value="GENERAL TRANSCRIPTION FACTOR IIF SUBUNIT 1"/>
    <property type="match status" value="1"/>
</dbReference>
<dbReference type="PANTHER" id="PTHR13011">
    <property type="entry name" value="TFIIF-ALPHA"/>
    <property type="match status" value="1"/>
</dbReference>
<feature type="region of interest" description="Disordered" evidence="9">
    <location>
        <begin position="44"/>
        <end position="74"/>
    </location>
</feature>
<dbReference type="OrthoDB" id="76676at2759"/>